<reference evidence="3 4" key="1">
    <citation type="submission" date="2023-08" db="EMBL/GenBank/DDBJ databases">
        <title>A Necator americanus chromosomal reference genome.</title>
        <authorList>
            <person name="Ilik V."/>
            <person name="Petrzelkova K.J."/>
            <person name="Pardy F."/>
            <person name="Fuh T."/>
            <person name="Niatou-Singa F.S."/>
            <person name="Gouil Q."/>
            <person name="Baker L."/>
            <person name="Ritchie M.E."/>
            <person name="Jex A.R."/>
            <person name="Gazzola D."/>
            <person name="Li H."/>
            <person name="Toshio Fujiwara R."/>
            <person name="Zhan B."/>
            <person name="Aroian R.V."/>
            <person name="Pafco B."/>
            <person name="Schwarz E.M."/>
        </authorList>
    </citation>
    <scope>NUCLEOTIDE SEQUENCE [LARGE SCALE GENOMIC DNA]</scope>
    <source>
        <strain evidence="3 4">Aroian</strain>
        <tissue evidence="3">Whole animal</tissue>
    </source>
</reference>
<organism evidence="3 4">
    <name type="scientific">Necator americanus</name>
    <name type="common">Human hookworm</name>
    <dbReference type="NCBI Taxonomy" id="51031"/>
    <lineage>
        <taxon>Eukaryota</taxon>
        <taxon>Metazoa</taxon>
        <taxon>Ecdysozoa</taxon>
        <taxon>Nematoda</taxon>
        <taxon>Chromadorea</taxon>
        <taxon>Rhabditida</taxon>
        <taxon>Rhabditina</taxon>
        <taxon>Rhabditomorpha</taxon>
        <taxon>Strongyloidea</taxon>
        <taxon>Ancylostomatidae</taxon>
        <taxon>Bunostominae</taxon>
        <taxon>Necator</taxon>
    </lineage>
</organism>
<feature type="transmembrane region" description="Helical" evidence="2">
    <location>
        <begin position="82"/>
        <end position="103"/>
    </location>
</feature>
<feature type="compositionally biased region" description="Basic and acidic residues" evidence="1">
    <location>
        <begin position="24"/>
        <end position="37"/>
    </location>
</feature>
<protein>
    <submittedName>
        <fullName evidence="3">Uncharacterized protein</fullName>
    </submittedName>
</protein>
<name>A0ABR1C675_NECAM</name>
<keyword evidence="2" id="KW-0472">Membrane</keyword>
<accession>A0ABR1C675</accession>
<keyword evidence="4" id="KW-1185">Reference proteome</keyword>
<evidence type="ECO:0000313" key="3">
    <source>
        <dbReference type="EMBL" id="KAK6732945.1"/>
    </source>
</evidence>
<keyword evidence="2" id="KW-0812">Transmembrane</keyword>
<dbReference type="EMBL" id="JAVFWL010000002">
    <property type="protein sequence ID" value="KAK6732945.1"/>
    <property type="molecule type" value="Genomic_DNA"/>
</dbReference>
<keyword evidence="2" id="KW-1133">Transmembrane helix</keyword>
<sequence>MVRETSRLAKAGTRRSKTPAGGQRAEKQSDPQRRETSVRSYRLVTPGDGGGHPEDLLSFVNVNSAFLYTHNRRRGRRRRSRLFHRIYAIVSSTSGNSILRFAIAAATAPAATAVTAVPLSAHYSSCSTLMKLVKEIA</sequence>
<dbReference type="Proteomes" id="UP001303046">
    <property type="component" value="Unassembled WGS sequence"/>
</dbReference>
<gene>
    <name evidence="3" type="primary">Necator_chrII.g4782</name>
    <name evidence="3" type="ORF">RB195_016990</name>
</gene>
<comment type="caution">
    <text evidence="3">The sequence shown here is derived from an EMBL/GenBank/DDBJ whole genome shotgun (WGS) entry which is preliminary data.</text>
</comment>
<evidence type="ECO:0000313" key="4">
    <source>
        <dbReference type="Proteomes" id="UP001303046"/>
    </source>
</evidence>
<evidence type="ECO:0000256" key="2">
    <source>
        <dbReference type="SAM" id="Phobius"/>
    </source>
</evidence>
<proteinExistence type="predicted"/>
<evidence type="ECO:0000256" key="1">
    <source>
        <dbReference type="SAM" id="MobiDB-lite"/>
    </source>
</evidence>
<feature type="region of interest" description="Disordered" evidence="1">
    <location>
        <begin position="1"/>
        <end position="49"/>
    </location>
</feature>